<evidence type="ECO:0000256" key="5">
    <source>
        <dbReference type="ARBA" id="ARBA00022554"/>
    </source>
</evidence>
<evidence type="ECO:0000256" key="6">
    <source>
        <dbReference type="ARBA" id="ARBA00022989"/>
    </source>
</evidence>
<dbReference type="AlphaFoldDB" id="A0A841BQN5"/>
<feature type="transmembrane region" description="Helical" evidence="9">
    <location>
        <begin position="508"/>
        <end position="526"/>
    </location>
</feature>
<dbReference type="SUPFAM" id="SSF53187">
    <property type="entry name" value="Zn-dependent exopeptidases"/>
    <property type="match status" value="1"/>
</dbReference>
<protein>
    <recommendedName>
        <fullName evidence="4">Vacuolar membrane protease</fullName>
    </recommendedName>
    <alternativeName>
        <fullName evidence="8">FXNA-related family protease 1</fullName>
    </alternativeName>
</protein>
<dbReference type="Proteomes" id="UP000587527">
    <property type="component" value="Unassembled WGS sequence"/>
</dbReference>
<sequence>MPNSSRLIQPLIALACLAALAAGAIATVQSPSPRDAGAPPEDFSAGRAFAHVQQTGKVMHVAGSPANDEVRAYLLSTLQGMGIIAQVQDAIGMETEGDGPVAAARVRNVVGLIPGSASTGRVILMAHYDSVQNGPGANDDSAGLATILESVRALRTGPQPRNDIVLLFTDAEEACLCGAEAFVHSHELARDGGIVLNAEARGSSGPAVMFETSTGNSGVVAMFGKHAPHPVGTSVAVEVYRILPNDTDFTPFRLSGRFAGLNSAYIDGQAAYHKPQDTADRMDQGSLQHHGDNMLALARAFGDADLAELKKTGGADASYFPVLGLLVRYPGWLVWPLAILALLAVAALGVLTVRRGAATGRALAAGFGLALIPVIVAPIAAQLFWWLLTVVRPGYDNMIDPWRPVLYRWALAALVTAVVLGWFALARRRFAPITLAIGGLGWLAVFGVLMATAIPGGSYLAALPALCGALAGLAVAHRAGLIAAAAGAAVAVVILAPTVVLFFPALGLATGAAPALFAVLLGLALLPLFPKLPRVGRAAIGALVLFAGLAVTGLVVDRFDARHPVPSQLMYALDAGTGKAAWASLESTPGAWTSQFVTEQHDLTEDYPIIGDVWTGPAEAATLLPPEVRVVSDQREGTQRSLRLVVKSQRAVRLVYARIDTGGGKIVSAGVAGREIPAQRLGDGTVGVLFHAPPADGVELVVVVEGGTGVTVRAMDGSDGLADLPGFKPRPTGVDIAGSHSSELVVVAKTYPL</sequence>
<keyword evidence="10" id="KW-0732">Signal</keyword>
<feature type="signal peptide" evidence="10">
    <location>
        <begin position="1"/>
        <end position="21"/>
    </location>
</feature>
<evidence type="ECO:0000313" key="12">
    <source>
        <dbReference type="EMBL" id="MBB5869062.1"/>
    </source>
</evidence>
<keyword evidence="9" id="KW-0812">Transmembrane</keyword>
<comment type="subcellular location">
    <subcellularLocation>
        <location evidence="2">Vacuole membrane</location>
        <topology evidence="2">Multi-pass membrane protein</topology>
    </subcellularLocation>
</comment>
<evidence type="ECO:0000256" key="7">
    <source>
        <dbReference type="ARBA" id="ARBA00023180"/>
    </source>
</evidence>
<evidence type="ECO:0000259" key="11">
    <source>
        <dbReference type="Pfam" id="PF04389"/>
    </source>
</evidence>
<keyword evidence="7" id="KW-0325">Glycoprotein</keyword>
<feature type="transmembrane region" description="Helical" evidence="9">
    <location>
        <begin position="459"/>
        <end position="476"/>
    </location>
</feature>
<dbReference type="PANTHER" id="PTHR12147:SF58">
    <property type="entry name" value="VACUOLAR MEMBRANE PROTEASE"/>
    <property type="match status" value="1"/>
</dbReference>
<feature type="transmembrane region" description="Helical" evidence="9">
    <location>
        <begin position="481"/>
        <end position="502"/>
    </location>
</feature>
<feature type="transmembrane region" description="Helical" evidence="9">
    <location>
        <begin position="363"/>
        <end position="386"/>
    </location>
</feature>
<evidence type="ECO:0000256" key="2">
    <source>
        <dbReference type="ARBA" id="ARBA00004128"/>
    </source>
</evidence>
<comment type="caution">
    <text evidence="12">The sequence shown here is derived from an EMBL/GenBank/DDBJ whole genome shotgun (WGS) entry which is preliminary data.</text>
</comment>
<name>A0A841BQN5_9ACTN</name>
<keyword evidence="9" id="KW-0472">Membrane</keyword>
<evidence type="ECO:0000256" key="9">
    <source>
        <dbReference type="SAM" id="Phobius"/>
    </source>
</evidence>
<keyword evidence="6 9" id="KW-1133">Transmembrane helix</keyword>
<comment type="function">
    <text evidence="1">May be involved in vacuolar sorting and osmoregulation.</text>
</comment>
<dbReference type="EMBL" id="JACHMN010000002">
    <property type="protein sequence ID" value="MBB5869062.1"/>
    <property type="molecule type" value="Genomic_DNA"/>
</dbReference>
<evidence type="ECO:0000313" key="13">
    <source>
        <dbReference type="Proteomes" id="UP000587527"/>
    </source>
</evidence>
<keyword evidence="5" id="KW-0926">Vacuole</keyword>
<dbReference type="Gene3D" id="3.40.630.10">
    <property type="entry name" value="Zn peptidases"/>
    <property type="match status" value="1"/>
</dbReference>
<evidence type="ECO:0000256" key="3">
    <source>
        <dbReference type="ARBA" id="ARBA00010918"/>
    </source>
</evidence>
<dbReference type="RefSeq" id="WP_312875168.1">
    <property type="nucleotide sequence ID" value="NZ_JACHMN010000002.1"/>
</dbReference>
<dbReference type="GO" id="GO:0005774">
    <property type="term" value="C:vacuolar membrane"/>
    <property type="evidence" value="ECO:0007669"/>
    <property type="project" value="UniProtKB-SubCell"/>
</dbReference>
<evidence type="ECO:0000256" key="4">
    <source>
        <dbReference type="ARBA" id="ARBA00017435"/>
    </source>
</evidence>
<comment type="similarity">
    <text evidence="3">Belongs to the peptidase M28 family.</text>
</comment>
<feature type="transmembrane region" description="Helical" evidence="9">
    <location>
        <begin position="332"/>
        <end position="351"/>
    </location>
</feature>
<dbReference type="GO" id="GO:0008235">
    <property type="term" value="F:metalloexopeptidase activity"/>
    <property type="evidence" value="ECO:0007669"/>
    <property type="project" value="InterPro"/>
</dbReference>
<organism evidence="12 13">
    <name type="scientific">Allocatelliglobosispora scoriae</name>
    <dbReference type="NCBI Taxonomy" id="643052"/>
    <lineage>
        <taxon>Bacteria</taxon>
        <taxon>Bacillati</taxon>
        <taxon>Actinomycetota</taxon>
        <taxon>Actinomycetes</taxon>
        <taxon>Micromonosporales</taxon>
        <taxon>Micromonosporaceae</taxon>
        <taxon>Allocatelliglobosispora</taxon>
    </lineage>
</organism>
<keyword evidence="13" id="KW-1185">Reference proteome</keyword>
<feature type="transmembrane region" description="Helical" evidence="9">
    <location>
        <begin position="433"/>
        <end position="453"/>
    </location>
</feature>
<feature type="transmembrane region" description="Helical" evidence="9">
    <location>
        <begin position="406"/>
        <end position="426"/>
    </location>
</feature>
<gene>
    <name evidence="12" type="ORF">F4553_002441</name>
</gene>
<dbReference type="PANTHER" id="PTHR12147">
    <property type="entry name" value="METALLOPEPTIDASE M28 FAMILY MEMBER"/>
    <property type="match status" value="1"/>
</dbReference>
<feature type="domain" description="Peptidase M28" evidence="11">
    <location>
        <begin position="108"/>
        <end position="297"/>
    </location>
</feature>
<reference evidence="12 13" key="1">
    <citation type="submission" date="2020-08" db="EMBL/GenBank/DDBJ databases">
        <title>Sequencing the genomes of 1000 actinobacteria strains.</title>
        <authorList>
            <person name="Klenk H.-P."/>
        </authorList>
    </citation>
    <scope>NUCLEOTIDE SEQUENCE [LARGE SCALE GENOMIC DNA]</scope>
    <source>
        <strain evidence="12 13">DSM 45362</strain>
    </source>
</reference>
<evidence type="ECO:0000256" key="1">
    <source>
        <dbReference type="ARBA" id="ARBA00003273"/>
    </source>
</evidence>
<dbReference type="Pfam" id="PF04389">
    <property type="entry name" value="Peptidase_M28"/>
    <property type="match status" value="1"/>
</dbReference>
<dbReference type="InterPro" id="IPR045175">
    <property type="entry name" value="M28_fam"/>
</dbReference>
<dbReference type="GO" id="GO:0006508">
    <property type="term" value="P:proteolysis"/>
    <property type="evidence" value="ECO:0007669"/>
    <property type="project" value="InterPro"/>
</dbReference>
<evidence type="ECO:0000256" key="10">
    <source>
        <dbReference type="SAM" id="SignalP"/>
    </source>
</evidence>
<evidence type="ECO:0000256" key="8">
    <source>
        <dbReference type="ARBA" id="ARBA00031512"/>
    </source>
</evidence>
<feature type="chain" id="PRO_5039510251" description="Vacuolar membrane protease" evidence="10">
    <location>
        <begin position="22"/>
        <end position="753"/>
    </location>
</feature>
<proteinExistence type="inferred from homology"/>
<accession>A0A841BQN5</accession>
<dbReference type="InterPro" id="IPR007484">
    <property type="entry name" value="Peptidase_M28"/>
</dbReference>
<feature type="transmembrane region" description="Helical" evidence="9">
    <location>
        <begin position="538"/>
        <end position="556"/>
    </location>
</feature>